<name>A0A835SCV6_VANPL</name>
<proteinExistence type="predicted"/>
<gene>
    <name evidence="2" type="ORF">HPP92_003938</name>
    <name evidence="1" type="ORF">HPP92_004354</name>
</gene>
<keyword evidence="3" id="KW-1185">Reference proteome</keyword>
<dbReference type="PANTHER" id="PTHR26312:SF153">
    <property type="entry name" value="EXPRESSED PROTEIN"/>
    <property type="match status" value="1"/>
</dbReference>
<dbReference type="EMBL" id="JADCNL010000001">
    <property type="protein sequence ID" value="KAG0499663.1"/>
    <property type="molecule type" value="Genomic_DNA"/>
</dbReference>
<accession>A0A835SCV6</accession>
<organism evidence="2 4">
    <name type="scientific">Vanilla planifolia</name>
    <name type="common">Vanilla</name>
    <dbReference type="NCBI Taxonomy" id="51239"/>
    <lineage>
        <taxon>Eukaryota</taxon>
        <taxon>Viridiplantae</taxon>
        <taxon>Streptophyta</taxon>
        <taxon>Embryophyta</taxon>
        <taxon>Tracheophyta</taxon>
        <taxon>Spermatophyta</taxon>
        <taxon>Magnoliopsida</taxon>
        <taxon>Liliopsida</taxon>
        <taxon>Asparagales</taxon>
        <taxon>Orchidaceae</taxon>
        <taxon>Vanilloideae</taxon>
        <taxon>Vanilleae</taxon>
        <taxon>Vanilla</taxon>
    </lineage>
</organism>
<evidence type="ECO:0000313" key="3">
    <source>
        <dbReference type="Proteomes" id="UP000636800"/>
    </source>
</evidence>
<dbReference type="OrthoDB" id="1924189at2759"/>
<reference evidence="3 4" key="1">
    <citation type="journal article" date="2020" name="Nat. Food">
        <title>A phased Vanilla planifolia genome enables genetic improvement of flavour and production.</title>
        <authorList>
            <person name="Hasing T."/>
            <person name="Tang H."/>
            <person name="Brym M."/>
            <person name="Khazi F."/>
            <person name="Huang T."/>
            <person name="Chambers A.H."/>
        </authorList>
    </citation>
    <scope>NUCLEOTIDE SEQUENCE [LARGE SCALE GENOMIC DNA]</scope>
    <source>
        <tissue evidence="2">Leaf</tissue>
    </source>
</reference>
<protein>
    <submittedName>
        <fullName evidence="2">Uncharacterized protein</fullName>
    </submittedName>
</protein>
<evidence type="ECO:0000313" key="4">
    <source>
        <dbReference type="Proteomes" id="UP000639772"/>
    </source>
</evidence>
<sequence length="357" mass="40091">MRSNPVPPTVAILSNPKPISSKAYSTAVRWRRFPFSVSAIAAPEPPWFVPSPPIEIAHQSLSFYSTDRIPISLRLVQLQKKSLARRHRPENPSVLGPIGGAVWSLICLLEELHRSAVSVGDEAKRDRVFWDSTEPLVWIFLRVFSLSPNLLTAVLTLAANFVERSVDRCVLEDASIAFDMDMEMFSPATEFRYQRRFSAVAGVVGDTEIGDFSCWGDIGILDDSEKEVLDVRLPCPLRRRFLYEAMIVREKEQNSLVLSNYAQFLFQVEKDLDRAEEYFKLAVTSEPTDGEAMNRYAKFLWKERGDLTMAEEMFLEAIDADPTSSYHQSCYANFLLLTGGDETCFPLVNGSVAGAGG</sequence>
<dbReference type="InterPro" id="IPR011990">
    <property type="entry name" value="TPR-like_helical_dom_sf"/>
</dbReference>
<dbReference type="Gene3D" id="1.25.40.10">
    <property type="entry name" value="Tetratricopeptide repeat domain"/>
    <property type="match status" value="1"/>
</dbReference>
<dbReference type="Proteomes" id="UP000639772">
    <property type="component" value="Chromosome 1"/>
</dbReference>
<dbReference type="Proteomes" id="UP000636800">
    <property type="component" value="Chromosome 1"/>
</dbReference>
<evidence type="ECO:0000313" key="2">
    <source>
        <dbReference type="EMBL" id="KAG0503866.1"/>
    </source>
</evidence>
<dbReference type="AlphaFoldDB" id="A0A835SCV6"/>
<dbReference type="PANTHER" id="PTHR26312">
    <property type="entry name" value="TETRATRICOPEPTIDE REPEAT PROTEIN 5"/>
    <property type="match status" value="1"/>
</dbReference>
<dbReference type="EMBL" id="JADCNM010000001">
    <property type="protein sequence ID" value="KAG0503866.1"/>
    <property type="molecule type" value="Genomic_DNA"/>
</dbReference>
<evidence type="ECO:0000313" key="1">
    <source>
        <dbReference type="EMBL" id="KAG0499663.1"/>
    </source>
</evidence>
<comment type="caution">
    <text evidence="2">The sequence shown here is derived from an EMBL/GenBank/DDBJ whole genome shotgun (WGS) entry which is preliminary data.</text>
</comment>
<dbReference type="SUPFAM" id="SSF48452">
    <property type="entry name" value="TPR-like"/>
    <property type="match status" value="1"/>
</dbReference>